<protein>
    <submittedName>
        <fullName evidence="1">Uncharacterized protein</fullName>
    </submittedName>
</protein>
<dbReference type="Proteomes" id="UP000051581">
    <property type="component" value="Unassembled WGS sequence"/>
</dbReference>
<keyword evidence="2" id="KW-1185">Reference proteome</keyword>
<dbReference type="InterPro" id="IPR003787">
    <property type="entry name" value="Sulphur_relay_DsrE/F-like"/>
</dbReference>
<dbReference type="InterPro" id="IPR027396">
    <property type="entry name" value="DsrEFH-like"/>
</dbReference>
<dbReference type="RefSeq" id="WP_057826091.1">
    <property type="nucleotide sequence ID" value="NZ_AZEA01000021.1"/>
</dbReference>
<dbReference type="PANTHER" id="PTHR37691:SF1">
    <property type="entry name" value="BLR3518 PROTEIN"/>
    <property type="match status" value="1"/>
</dbReference>
<organism evidence="1 2">
    <name type="scientific">Lentilactobacillus sunkii DSM 19904</name>
    <dbReference type="NCBI Taxonomy" id="1423808"/>
    <lineage>
        <taxon>Bacteria</taxon>
        <taxon>Bacillati</taxon>
        <taxon>Bacillota</taxon>
        <taxon>Bacilli</taxon>
        <taxon>Lactobacillales</taxon>
        <taxon>Lactobacillaceae</taxon>
        <taxon>Lentilactobacillus</taxon>
    </lineage>
</organism>
<evidence type="ECO:0000313" key="1">
    <source>
        <dbReference type="EMBL" id="KRK87378.1"/>
    </source>
</evidence>
<proteinExistence type="predicted"/>
<reference evidence="1 2" key="1">
    <citation type="journal article" date="2015" name="Genome Announc.">
        <title>Expanding the biotechnology potential of lactobacilli through comparative genomics of 213 strains and associated genera.</title>
        <authorList>
            <person name="Sun Z."/>
            <person name="Harris H.M."/>
            <person name="McCann A."/>
            <person name="Guo C."/>
            <person name="Argimon S."/>
            <person name="Zhang W."/>
            <person name="Yang X."/>
            <person name="Jeffery I.B."/>
            <person name="Cooney J.C."/>
            <person name="Kagawa T.F."/>
            <person name="Liu W."/>
            <person name="Song Y."/>
            <person name="Salvetti E."/>
            <person name="Wrobel A."/>
            <person name="Rasinkangas P."/>
            <person name="Parkhill J."/>
            <person name="Rea M.C."/>
            <person name="O'Sullivan O."/>
            <person name="Ritari J."/>
            <person name="Douillard F.P."/>
            <person name="Paul Ross R."/>
            <person name="Yang R."/>
            <person name="Briner A.E."/>
            <person name="Felis G.E."/>
            <person name="de Vos W.M."/>
            <person name="Barrangou R."/>
            <person name="Klaenhammer T.R."/>
            <person name="Caufield P.W."/>
            <person name="Cui Y."/>
            <person name="Zhang H."/>
            <person name="O'Toole P.W."/>
        </authorList>
    </citation>
    <scope>NUCLEOTIDE SEQUENCE [LARGE SCALE GENOMIC DNA]</scope>
    <source>
        <strain evidence="1 2">DSM 19904</strain>
    </source>
</reference>
<accession>A0A0R1L5H3</accession>
<dbReference type="Pfam" id="PF02635">
    <property type="entry name" value="DsrE"/>
    <property type="match status" value="1"/>
</dbReference>
<dbReference type="OrthoDB" id="6412948at2"/>
<name>A0A0R1L5H3_9LACO</name>
<dbReference type="PATRIC" id="fig|1423808.3.peg.1284"/>
<gene>
    <name evidence="1" type="ORF">FD17_GL001270</name>
</gene>
<dbReference type="EMBL" id="AZEA01000021">
    <property type="protein sequence ID" value="KRK87378.1"/>
    <property type="molecule type" value="Genomic_DNA"/>
</dbReference>
<dbReference type="PANTHER" id="PTHR37691">
    <property type="entry name" value="BLR3518 PROTEIN"/>
    <property type="match status" value="1"/>
</dbReference>
<dbReference type="AlphaFoldDB" id="A0A0R1L5H3"/>
<sequence>MHKVVFHIDEPEKWDHTLSNVTNLLDYGRTNKEEYHIVVLVNGDAITGYLDERLRNAVEQFSREGVRFHACNNSMYSHQIKETQLPENVEIVSAGVADLVSLQEQGFAYVKA</sequence>
<dbReference type="SUPFAM" id="SSF75169">
    <property type="entry name" value="DsrEFH-like"/>
    <property type="match status" value="1"/>
</dbReference>
<evidence type="ECO:0000313" key="2">
    <source>
        <dbReference type="Proteomes" id="UP000051581"/>
    </source>
</evidence>
<comment type="caution">
    <text evidence="1">The sequence shown here is derived from an EMBL/GenBank/DDBJ whole genome shotgun (WGS) entry which is preliminary data.</text>
</comment>
<dbReference type="Gene3D" id="3.40.1260.10">
    <property type="entry name" value="DsrEFH-like"/>
    <property type="match status" value="1"/>
</dbReference>